<dbReference type="PANTHER" id="PTHR10398:SF2">
    <property type="entry name" value="AFADIN"/>
    <property type="match status" value="1"/>
</dbReference>
<comment type="caution">
    <text evidence="2">The sequence shown here is derived from an EMBL/GenBank/DDBJ whole genome shotgun (WGS) entry which is preliminary data.</text>
</comment>
<evidence type="ECO:0000313" key="2">
    <source>
        <dbReference type="EMBL" id="KAJ7394255.1"/>
    </source>
</evidence>
<dbReference type="PROSITE" id="PS50200">
    <property type="entry name" value="RA"/>
    <property type="match status" value="1"/>
</dbReference>
<gene>
    <name evidence="2" type="primary">MLLT4_5</name>
    <name evidence="2" type="ORF">OS493_000057</name>
</gene>
<dbReference type="EMBL" id="MU825396">
    <property type="protein sequence ID" value="KAJ7394255.1"/>
    <property type="molecule type" value="Genomic_DNA"/>
</dbReference>
<dbReference type="InterPro" id="IPR028842">
    <property type="entry name" value="Afadin"/>
</dbReference>
<reference evidence="2" key="1">
    <citation type="submission" date="2023-01" db="EMBL/GenBank/DDBJ databases">
        <title>Genome assembly of the deep-sea coral Lophelia pertusa.</title>
        <authorList>
            <person name="Herrera S."/>
            <person name="Cordes E."/>
        </authorList>
    </citation>
    <scope>NUCLEOTIDE SEQUENCE</scope>
    <source>
        <strain evidence="2">USNM1676648</strain>
        <tissue evidence="2">Polyp</tissue>
    </source>
</reference>
<dbReference type="SUPFAM" id="SSF54236">
    <property type="entry name" value="Ubiquitin-like"/>
    <property type="match status" value="1"/>
</dbReference>
<protein>
    <submittedName>
        <fullName evidence="2">Mllt4p</fullName>
    </submittedName>
</protein>
<dbReference type="PANTHER" id="PTHR10398">
    <property type="entry name" value="AFADIN"/>
    <property type="match status" value="1"/>
</dbReference>
<organism evidence="2 3">
    <name type="scientific">Desmophyllum pertusum</name>
    <dbReference type="NCBI Taxonomy" id="174260"/>
    <lineage>
        <taxon>Eukaryota</taxon>
        <taxon>Metazoa</taxon>
        <taxon>Cnidaria</taxon>
        <taxon>Anthozoa</taxon>
        <taxon>Hexacorallia</taxon>
        <taxon>Scleractinia</taxon>
        <taxon>Caryophylliina</taxon>
        <taxon>Caryophylliidae</taxon>
        <taxon>Desmophyllum</taxon>
    </lineage>
</organism>
<feature type="domain" description="Ras-associating" evidence="1">
    <location>
        <begin position="90"/>
        <end position="132"/>
    </location>
</feature>
<dbReference type="GO" id="GO:0005911">
    <property type="term" value="C:cell-cell junction"/>
    <property type="evidence" value="ECO:0007669"/>
    <property type="project" value="InterPro"/>
</dbReference>
<evidence type="ECO:0000259" key="1">
    <source>
        <dbReference type="PROSITE" id="PS50200"/>
    </source>
</evidence>
<name>A0A9X0A6R6_9CNID</name>
<accession>A0A9X0A6R6</accession>
<dbReference type="Pfam" id="PF00788">
    <property type="entry name" value="RA"/>
    <property type="match status" value="1"/>
</dbReference>
<dbReference type="InterPro" id="IPR000159">
    <property type="entry name" value="RA_dom"/>
</dbReference>
<dbReference type="InterPro" id="IPR029071">
    <property type="entry name" value="Ubiquitin-like_domsf"/>
</dbReference>
<dbReference type="Gene3D" id="3.10.20.90">
    <property type="entry name" value="Phosphatidylinositol 3-kinase Catalytic Subunit, Chain A, domain 1"/>
    <property type="match status" value="1"/>
</dbReference>
<dbReference type="AlphaFoldDB" id="A0A9X0A6R6"/>
<sequence length="132" mass="15532">MDVIRTRQEEREYLRKVIAEWKRESFGHLLKLASPNEDLEYRGVMRFFFQDAGANMAQKCVRVTSGEKCGGCHKNPGRKISPGYENAFESNYSLYEFYQHGDSRKLSKEDRPLVVQLSWQKDGQRRSIYTEE</sequence>
<dbReference type="Proteomes" id="UP001163046">
    <property type="component" value="Unassembled WGS sequence"/>
</dbReference>
<dbReference type="GO" id="GO:0007165">
    <property type="term" value="P:signal transduction"/>
    <property type="evidence" value="ECO:0007669"/>
    <property type="project" value="InterPro"/>
</dbReference>
<evidence type="ECO:0000313" key="3">
    <source>
        <dbReference type="Proteomes" id="UP001163046"/>
    </source>
</evidence>
<keyword evidence="3" id="KW-1185">Reference proteome</keyword>
<dbReference type="OrthoDB" id="6260541at2759"/>
<proteinExistence type="predicted"/>